<feature type="domain" description="Nucleotide exchange factor Fes1" evidence="3">
    <location>
        <begin position="13"/>
        <end position="97"/>
    </location>
</feature>
<feature type="compositionally biased region" description="Basic and acidic residues" evidence="2">
    <location>
        <begin position="22"/>
        <end position="40"/>
    </location>
</feature>
<name>B3M9D1_DROAN</name>
<dbReference type="FunCoup" id="B3M9D1">
    <property type="interactions" value="1407"/>
</dbReference>
<dbReference type="AlphaFoldDB" id="B3M9D1"/>
<evidence type="ECO:0000256" key="1">
    <source>
        <dbReference type="ARBA" id="ARBA00022737"/>
    </source>
</evidence>
<dbReference type="GeneID" id="6493736"/>
<dbReference type="InterPro" id="IPR011989">
    <property type="entry name" value="ARM-like"/>
</dbReference>
<dbReference type="KEGG" id="dan:6493736"/>
<evidence type="ECO:0000313" key="4">
    <source>
        <dbReference type="EMBL" id="EDV41144.1"/>
    </source>
</evidence>
<dbReference type="OrthoDB" id="10250458at2759"/>
<protein>
    <recommendedName>
        <fullName evidence="3">Nucleotide exchange factor Fes1 domain-containing protein</fullName>
    </recommendedName>
</protein>
<dbReference type="Gene3D" id="1.25.10.10">
    <property type="entry name" value="Leucine-rich Repeat Variant"/>
    <property type="match status" value="1"/>
</dbReference>
<dbReference type="eggNOG" id="KOG2160">
    <property type="taxonomic scope" value="Eukaryota"/>
</dbReference>
<proteinExistence type="predicted"/>
<dbReference type="InParanoid" id="B3M9D1"/>
<dbReference type="EMBL" id="CH902618">
    <property type="protein sequence ID" value="EDV41144.1"/>
    <property type="molecule type" value="Genomic_DNA"/>
</dbReference>
<keyword evidence="5" id="KW-1185">Reference proteome</keyword>
<keyword evidence="1" id="KW-0677">Repeat</keyword>
<dbReference type="PANTHER" id="PTHR19316">
    <property type="entry name" value="PROTEIN FOLDING REGULATOR"/>
    <property type="match status" value="1"/>
</dbReference>
<organism evidence="4 5">
    <name type="scientific">Drosophila ananassae</name>
    <name type="common">Fruit fly</name>
    <dbReference type="NCBI Taxonomy" id="7217"/>
    <lineage>
        <taxon>Eukaryota</taxon>
        <taxon>Metazoa</taxon>
        <taxon>Ecdysozoa</taxon>
        <taxon>Arthropoda</taxon>
        <taxon>Hexapoda</taxon>
        <taxon>Insecta</taxon>
        <taxon>Pterygota</taxon>
        <taxon>Neoptera</taxon>
        <taxon>Endopterygota</taxon>
        <taxon>Diptera</taxon>
        <taxon>Brachycera</taxon>
        <taxon>Muscomorpha</taxon>
        <taxon>Ephydroidea</taxon>
        <taxon>Drosophilidae</taxon>
        <taxon>Drosophila</taxon>
        <taxon>Sophophora</taxon>
    </lineage>
</organism>
<dbReference type="InterPro" id="IPR016024">
    <property type="entry name" value="ARM-type_fold"/>
</dbReference>
<accession>B3M9D1</accession>
<dbReference type="SUPFAM" id="SSF48371">
    <property type="entry name" value="ARM repeat"/>
    <property type="match status" value="1"/>
</dbReference>
<dbReference type="PhylomeDB" id="B3M9D1"/>
<dbReference type="InterPro" id="IPR013918">
    <property type="entry name" value="Nucleotide_exch_fac_Fes1"/>
</dbReference>
<dbReference type="InterPro" id="IPR050693">
    <property type="entry name" value="Hsp70_NEF-Inhibitors"/>
</dbReference>
<gene>
    <name evidence="4" type="primary">Dana\GF10869</name>
    <name evidence="4" type="synonym">dana_GLEANR_10827</name>
    <name evidence="4" type="ORF">GF10869</name>
</gene>
<dbReference type="GO" id="GO:0000774">
    <property type="term" value="F:adenyl-nucleotide exchange factor activity"/>
    <property type="evidence" value="ECO:0007669"/>
    <property type="project" value="TreeGrafter"/>
</dbReference>
<dbReference type="Pfam" id="PF08609">
    <property type="entry name" value="Fes1"/>
    <property type="match status" value="1"/>
</dbReference>
<evidence type="ECO:0000313" key="5">
    <source>
        <dbReference type="Proteomes" id="UP000007801"/>
    </source>
</evidence>
<dbReference type="HOGENOM" id="CLU_049387_0_0_1"/>
<sequence length="307" mass="34265">MSDSNTPRGALSLQNVLKYTVQHHDKNGTEPKENETPDVEKSKFLEEALTAMTTDASKELKAALIVLEDGESSLDEKKDSFEVIRSHIDDLDNANSLVKLGGNKAVLRCIKDEADSELRISAIETVAEMAQNNIFCQNALINDKFLPELVKNLSNNNENIVRSSIYAISSLIRNFEPGYKEFKRVKGIKALVPCLKSSNTNLYIKAAFLIASLTSKDKSVREDFVKAEVFPVLLDNLKPVKEFDVKQETTLFALSSLSLETDLKLSTEKRKEALATLEQIISKNKQSQDCEDMVSYARSIVDNLNGR</sequence>
<feature type="region of interest" description="Disordered" evidence="2">
    <location>
        <begin position="21"/>
        <end position="40"/>
    </location>
</feature>
<dbReference type="STRING" id="7217.B3M9D1"/>
<dbReference type="OMA" id="QNNEFCQ"/>
<evidence type="ECO:0000256" key="2">
    <source>
        <dbReference type="SAM" id="MobiDB-lite"/>
    </source>
</evidence>
<dbReference type="Proteomes" id="UP000007801">
    <property type="component" value="Unassembled WGS sequence"/>
</dbReference>
<evidence type="ECO:0000259" key="3">
    <source>
        <dbReference type="Pfam" id="PF08609"/>
    </source>
</evidence>
<reference evidence="4 5" key="1">
    <citation type="journal article" date="2007" name="Nature">
        <title>Evolution of genes and genomes on the Drosophila phylogeny.</title>
        <authorList>
            <consortium name="Drosophila 12 Genomes Consortium"/>
            <person name="Clark A.G."/>
            <person name="Eisen M.B."/>
            <person name="Smith D.R."/>
            <person name="Bergman C.M."/>
            <person name="Oliver B."/>
            <person name="Markow T.A."/>
            <person name="Kaufman T.C."/>
            <person name="Kellis M."/>
            <person name="Gelbart W."/>
            <person name="Iyer V.N."/>
            <person name="Pollard D.A."/>
            <person name="Sackton T.B."/>
            <person name="Larracuente A.M."/>
            <person name="Singh N.D."/>
            <person name="Abad J.P."/>
            <person name="Abt D.N."/>
            <person name="Adryan B."/>
            <person name="Aguade M."/>
            <person name="Akashi H."/>
            <person name="Anderson W.W."/>
            <person name="Aquadro C.F."/>
            <person name="Ardell D.H."/>
            <person name="Arguello R."/>
            <person name="Artieri C.G."/>
            <person name="Barbash D.A."/>
            <person name="Barker D."/>
            <person name="Barsanti P."/>
            <person name="Batterham P."/>
            <person name="Batzoglou S."/>
            <person name="Begun D."/>
            <person name="Bhutkar A."/>
            <person name="Blanco E."/>
            <person name="Bosak S.A."/>
            <person name="Bradley R.K."/>
            <person name="Brand A.D."/>
            <person name="Brent M.R."/>
            <person name="Brooks A.N."/>
            <person name="Brown R.H."/>
            <person name="Butlin R.K."/>
            <person name="Caggese C."/>
            <person name="Calvi B.R."/>
            <person name="Bernardo de Carvalho A."/>
            <person name="Caspi A."/>
            <person name="Castrezana S."/>
            <person name="Celniker S.E."/>
            <person name="Chang J.L."/>
            <person name="Chapple C."/>
            <person name="Chatterji S."/>
            <person name="Chinwalla A."/>
            <person name="Civetta A."/>
            <person name="Clifton S.W."/>
            <person name="Comeron J.M."/>
            <person name="Costello J.C."/>
            <person name="Coyne J.A."/>
            <person name="Daub J."/>
            <person name="David R.G."/>
            <person name="Delcher A.L."/>
            <person name="Delehaunty K."/>
            <person name="Do C.B."/>
            <person name="Ebling H."/>
            <person name="Edwards K."/>
            <person name="Eickbush T."/>
            <person name="Evans J.D."/>
            <person name="Filipski A."/>
            <person name="Findeiss S."/>
            <person name="Freyhult E."/>
            <person name="Fulton L."/>
            <person name="Fulton R."/>
            <person name="Garcia A.C."/>
            <person name="Gardiner A."/>
            <person name="Garfield D.A."/>
            <person name="Garvin B.E."/>
            <person name="Gibson G."/>
            <person name="Gilbert D."/>
            <person name="Gnerre S."/>
            <person name="Godfrey J."/>
            <person name="Good R."/>
            <person name="Gotea V."/>
            <person name="Gravely B."/>
            <person name="Greenberg A.J."/>
            <person name="Griffiths-Jones S."/>
            <person name="Gross S."/>
            <person name="Guigo R."/>
            <person name="Gustafson E.A."/>
            <person name="Haerty W."/>
            <person name="Hahn M.W."/>
            <person name="Halligan D.L."/>
            <person name="Halpern A.L."/>
            <person name="Halter G.M."/>
            <person name="Han M.V."/>
            <person name="Heger A."/>
            <person name="Hillier L."/>
            <person name="Hinrichs A.S."/>
            <person name="Holmes I."/>
            <person name="Hoskins R.A."/>
            <person name="Hubisz M.J."/>
            <person name="Hultmark D."/>
            <person name="Huntley M.A."/>
            <person name="Jaffe D.B."/>
            <person name="Jagadeeshan S."/>
            <person name="Jeck W.R."/>
            <person name="Johnson J."/>
            <person name="Jones C.D."/>
            <person name="Jordan W.C."/>
            <person name="Karpen G.H."/>
            <person name="Kataoka E."/>
            <person name="Keightley P.D."/>
            <person name="Kheradpour P."/>
            <person name="Kirkness E.F."/>
            <person name="Koerich L.B."/>
            <person name="Kristiansen K."/>
            <person name="Kudrna D."/>
            <person name="Kulathinal R.J."/>
            <person name="Kumar S."/>
            <person name="Kwok R."/>
            <person name="Lander E."/>
            <person name="Langley C.H."/>
            <person name="Lapoint R."/>
            <person name="Lazzaro B.P."/>
            <person name="Lee S.J."/>
            <person name="Levesque L."/>
            <person name="Li R."/>
            <person name="Lin C.F."/>
            <person name="Lin M.F."/>
            <person name="Lindblad-Toh K."/>
            <person name="Llopart A."/>
            <person name="Long M."/>
            <person name="Low L."/>
            <person name="Lozovsky E."/>
            <person name="Lu J."/>
            <person name="Luo M."/>
            <person name="Machado C.A."/>
            <person name="Makalowski W."/>
            <person name="Marzo M."/>
            <person name="Matsuda M."/>
            <person name="Matzkin L."/>
            <person name="McAllister B."/>
            <person name="McBride C.S."/>
            <person name="McKernan B."/>
            <person name="McKernan K."/>
            <person name="Mendez-Lago M."/>
            <person name="Minx P."/>
            <person name="Mollenhauer M.U."/>
            <person name="Montooth K."/>
            <person name="Mount S.M."/>
            <person name="Mu X."/>
            <person name="Myers E."/>
            <person name="Negre B."/>
            <person name="Newfeld S."/>
            <person name="Nielsen R."/>
            <person name="Noor M.A."/>
            <person name="O'Grady P."/>
            <person name="Pachter L."/>
            <person name="Papaceit M."/>
            <person name="Parisi M.J."/>
            <person name="Parisi M."/>
            <person name="Parts L."/>
            <person name="Pedersen J.S."/>
            <person name="Pesole G."/>
            <person name="Phillippy A.M."/>
            <person name="Ponting C.P."/>
            <person name="Pop M."/>
            <person name="Porcelli D."/>
            <person name="Powell J.R."/>
            <person name="Prohaska S."/>
            <person name="Pruitt K."/>
            <person name="Puig M."/>
            <person name="Quesneville H."/>
            <person name="Ram K.R."/>
            <person name="Rand D."/>
            <person name="Rasmussen M.D."/>
            <person name="Reed L.K."/>
            <person name="Reenan R."/>
            <person name="Reily A."/>
            <person name="Remington K.A."/>
            <person name="Rieger T.T."/>
            <person name="Ritchie M.G."/>
            <person name="Robin C."/>
            <person name="Rogers Y.H."/>
            <person name="Rohde C."/>
            <person name="Rozas J."/>
            <person name="Rubenfield M.J."/>
            <person name="Ruiz A."/>
            <person name="Russo S."/>
            <person name="Salzberg S.L."/>
            <person name="Sanchez-Gracia A."/>
            <person name="Saranga D.J."/>
            <person name="Sato H."/>
            <person name="Schaeffer S.W."/>
            <person name="Schatz M.C."/>
            <person name="Schlenke T."/>
            <person name="Schwartz R."/>
            <person name="Segarra C."/>
            <person name="Singh R.S."/>
            <person name="Sirot L."/>
            <person name="Sirota M."/>
            <person name="Sisneros N.B."/>
            <person name="Smith C.D."/>
            <person name="Smith T.F."/>
            <person name="Spieth J."/>
            <person name="Stage D.E."/>
            <person name="Stark A."/>
            <person name="Stephan W."/>
            <person name="Strausberg R.L."/>
            <person name="Strempel S."/>
            <person name="Sturgill D."/>
            <person name="Sutton G."/>
            <person name="Sutton G.G."/>
            <person name="Tao W."/>
            <person name="Teichmann S."/>
            <person name="Tobari Y.N."/>
            <person name="Tomimura Y."/>
            <person name="Tsolas J.M."/>
            <person name="Valente V.L."/>
            <person name="Venter E."/>
            <person name="Venter J.C."/>
            <person name="Vicario S."/>
            <person name="Vieira F.G."/>
            <person name="Vilella A.J."/>
            <person name="Villasante A."/>
            <person name="Walenz B."/>
            <person name="Wang J."/>
            <person name="Wasserman M."/>
            <person name="Watts T."/>
            <person name="Wilson D."/>
            <person name="Wilson R.K."/>
            <person name="Wing R.A."/>
            <person name="Wolfner M.F."/>
            <person name="Wong A."/>
            <person name="Wong G.K."/>
            <person name="Wu C.I."/>
            <person name="Wu G."/>
            <person name="Yamamoto D."/>
            <person name="Yang H.P."/>
            <person name="Yang S.P."/>
            <person name="Yorke J.A."/>
            <person name="Yoshida K."/>
            <person name="Zdobnov E."/>
            <person name="Zhang P."/>
            <person name="Zhang Y."/>
            <person name="Zimin A.V."/>
            <person name="Baldwin J."/>
            <person name="Abdouelleil A."/>
            <person name="Abdulkadir J."/>
            <person name="Abebe A."/>
            <person name="Abera B."/>
            <person name="Abreu J."/>
            <person name="Acer S.C."/>
            <person name="Aftuck L."/>
            <person name="Alexander A."/>
            <person name="An P."/>
            <person name="Anderson E."/>
            <person name="Anderson S."/>
            <person name="Arachi H."/>
            <person name="Azer M."/>
            <person name="Bachantsang P."/>
            <person name="Barry A."/>
            <person name="Bayul T."/>
            <person name="Berlin A."/>
            <person name="Bessette D."/>
            <person name="Bloom T."/>
            <person name="Blye J."/>
            <person name="Boguslavskiy L."/>
            <person name="Bonnet C."/>
            <person name="Boukhgalter B."/>
            <person name="Bourzgui I."/>
            <person name="Brown A."/>
            <person name="Cahill P."/>
            <person name="Channer S."/>
            <person name="Cheshatsang Y."/>
            <person name="Chuda L."/>
            <person name="Citroen M."/>
            <person name="Collymore A."/>
            <person name="Cooke P."/>
            <person name="Costello M."/>
            <person name="D'Aco K."/>
            <person name="Daza R."/>
            <person name="De Haan G."/>
            <person name="DeGray S."/>
            <person name="DeMaso C."/>
            <person name="Dhargay N."/>
            <person name="Dooley K."/>
            <person name="Dooley E."/>
            <person name="Doricent M."/>
            <person name="Dorje P."/>
            <person name="Dorjee K."/>
            <person name="Dupes A."/>
            <person name="Elong R."/>
            <person name="Falk J."/>
            <person name="Farina A."/>
            <person name="Faro S."/>
            <person name="Ferguson D."/>
            <person name="Fisher S."/>
            <person name="Foley C.D."/>
            <person name="Franke A."/>
            <person name="Friedrich D."/>
            <person name="Gadbois L."/>
            <person name="Gearin G."/>
            <person name="Gearin C.R."/>
            <person name="Giannoukos G."/>
            <person name="Goode T."/>
            <person name="Graham J."/>
            <person name="Grandbois E."/>
            <person name="Grewal S."/>
            <person name="Gyaltsen K."/>
            <person name="Hafez N."/>
            <person name="Hagos B."/>
            <person name="Hall J."/>
            <person name="Henson C."/>
            <person name="Hollinger A."/>
            <person name="Honan T."/>
            <person name="Huard M.D."/>
            <person name="Hughes L."/>
            <person name="Hurhula B."/>
            <person name="Husby M.E."/>
            <person name="Kamat A."/>
            <person name="Kanga B."/>
            <person name="Kashin S."/>
            <person name="Khazanovich D."/>
            <person name="Kisner P."/>
            <person name="Lance K."/>
            <person name="Lara M."/>
            <person name="Lee W."/>
            <person name="Lennon N."/>
            <person name="Letendre F."/>
            <person name="LeVine R."/>
            <person name="Lipovsky A."/>
            <person name="Liu X."/>
            <person name="Liu J."/>
            <person name="Liu S."/>
            <person name="Lokyitsang T."/>
            <person name="Lokyitsang Y."/>
            <person name="Lubonja R."/>
            <person name="Lui A."/>
            <person name="MacDonald P."/>
            <person name="Magnisalis V."/>
            <person name="Maru K."/>
            <person name="Matthews C."/>
            <person name="McCusker W."/>
            <person name="McDonough S."/>
            <person name="Mehta T."/>
            <person name="Meldrim J."/>
            <person name="Meneus L."/>
            <person name="Mihai O."/>
            <person name="Mihalev A."/>
            <person name="Mihova T."/>
            <person name="Mittelman R."/>
            <person name="Mlenga V."/>
            <person name="Montmayeur A."/>
            <person name="Mulrain L."/>
            <person name="Navidi A."/>
            <person name="Naylor J."/>
            <person name="Negash T."/>
            <person name="Nguyen T."/>
            <person name="Nguyen N."/>
            <person name="Nicol R."/>
            <person name="Norbu C."/>
            <person name="Norbu N."/>
            <person name="Novod N."/>
            <person name="O'Neill B."/>
            <person name="Osman S."/>
            <person name="Markiewicz E."/>
            <person name="Oyono O.L."/>
            <person name="Patti C."/>
            <person name="Phunkhang P."/>
            <person name="Pierre F."/>
            <person name="Priest M."/>
            <person name="Raghuraman S."/>
            <person name="Rege F."/>
            <person name="Reyes R."/>
            <person name="Rise C."/>
            <person name="Rogov P."/>
            <person name="Ross K."/>
            <person name="Ryan E."/>
            <person name="Settipalli S."/>
            <person name="Shea T."/>
            <person name="Sherpa N."/>
            <person name="Shi L."/>
            <person name="Shih D."/>
            <person name="Sparrow T."/>
            <person name="Spaulding J."/>
            <person name="Stalker J."/>
            <person name="Stange-Thomann N."/>
            <person name="Stavropoulos S."/>
            <person name="Stone C."/>
            <person name="Strader C."/>
            <person name="Tesfaye S."/>
            <person name="Thomson T."/>
            <person name="Thoulutsang Y."/>
            <person name="Thoulutsang D."/>
            <person name="Topham K."/>
            <person name="Topping I."/>
            <person name="Tsamla T."/>
            <person name="Vassiliev H."/>
            <person name="Vo A."/>
            <person name="Wangchuk T."/>
            <person name="Wangdi T."/>
            <person name="Weiand M."/>
            <person name="Wilkinson J."/>
            <person name="Wilson A."/>
            <person name="Yadav S."/>
            <person name="Young G."/>
            <person name="Yu Q."/>
            <person name="Zembek L."/>
            <person name="Zhong D."/>
            <person name="Zimmer A."/>
            <person name="Zwirko Z."/>
            <person name="Jaffe D.B."/>
            <person name="Alvarez P."/>
            <person name="Brockman W."/>
            <person name="Butler J."/>
            <person name="Chin C."/>
            <person name="Gnerre S."/>
            <person name="Grabherr M."/>
            <person name="Kleber M."/>
            <person name="Mauceli E."/>
            <person name="MacCallum I."/>
        </authorList>
    </citation>
    <scope>NUCLEOTIDE SEQUENCE [LARGE SCALE GENOMIC DNA]</scope>
    <source>
        <strain evidence="5">Tucson 14024-0371.13</strain>
    </source>
</reference>
<dbReference type="PANTHER" id="PTHR19316:SF18">
    <property type="entry name" value="HSP70-BINDING PROTEIN 1"/>
    <property type="match status" value="1"/>
</dbReference>
<dbReference type="GO" id="GO:0005783">
    <property type="term" value="C:endoplasmic reticulum"/>
    <property type="evidence" value="ECO:0007669"/>
    <property type="project" value="TreeGrafter"/>
</dbReference>